<sequence length="98" mass="10861">MNSVEKRLESYTIKRPFHVLVVTALIDGEEDEITVFKGFSSSLVRGTPSDPDVPVLPDDANILSIDIVASPYNPEAPRYIEQKLSWSVMQARLSDVGV</sequence>
<dbReference type="AlphaFoldDB" id="A0A433VTX0"/>
<protein>
    <recommendedName>
        <fullName evidence="1">DUF7734 domain-containing protein</fullName>
    </recommendedName>
</protein>
<proteinExistence type="predicted"/>
<reference evidence="2" key="2">
    <citation type="journal article" date="2019" name="Genome Biol. Evol.">
        <title>Day and night: Metabolic profiles and evolutionary relationships of six axenic non-marine cyanobacteria.</title>
        <authorList>
            <person name="Will S.E."/>
            <person name="Henke P."/>
            <person name="Boedeker C."/>
            <person name="Huang S."/>
            <person name="Brinkmann H."/>
            <person name="Rohde M."/>
            <person name="Jarek M."/>
            <person name="Friedl T."/>
            <person name="Seufert S."/>
            <person name="Schumacher M."/>
            <person name="Overmann J."/>
            <person name="Neumann-Schaal M."/>
            <person name="Petersen J."/>
        </authorList>
    </citation>
    <scope>NUCLEOTIDE SEQUENCE [LARGE SCALE GENOMIC DNA]</scope>
    <source>
        <strain evidence="2">PCC 7102</strain>
    </source>
</reference>
<gene>
    <name evidence="2" type="ORF">DSM106972_000640</name>
</gene>
<dbReference type="PANTHER" id="PTHR36729:SF2">
    <property type="entry name" value="EXPRESSED PROTEIN"/>
    <property type="match status" value="1"/>
</dbReference>
<feature type="domain" description="DUF7734" evidence="1">
    <location>
        <begin position="6"/>
        <end position="93"/>
    </location>
</feature>
<dbReference type="PANTHER" id="PTHR36729">
    <property type="entry name" value="EXPRESSED PROTEIN"/>
    <property type="match status" value="1"/>
</dbReference>
<evidence type="ECO:0000313" key="3">
    <source>
        <dbReference type="Proteomes" id="UP000271624"/>
    </source>
</evidence>
<dbReference type="Pfam" id="PF24869">
    <property type="entry name" value="DUF7734"/>
    <property type="match status" value="1"/>
</dbReference>
<comment type="caution">
    <text evidence="2">The sequence shown here is derived from an EMBL/GenBank/DDBJ whole genome shotgun (WGS) entry which is preliminary data.</text>
</comment>
<dbReference type="EMBL" id="RSCL01000001">
    <property type="protein sequence ID" value="RUT09570.1"/>
    <property type="molecule type" value="Genomic_DNA"/>
</dbReference>
<name>A0A433VTX0_9CYAN</name>
<organism evidence="2 3">
    <name type="scientific">Dulcicalothrix desertica PCC 7102</name>
    <dbReference type="NCBI Taxonomy" id="232991"/>
    <lineage>
        <taxon>Bacteria</taxon>
        <taxon>Bacillati</taxon>
        <taxon>Cyanobacteriota</taxon>
        <taxon>Cyanophyceae</taxon>
        <taxon>Nostocales</taxon>
        <taxon>Calotrichaceae</taxon>
        <taxon>Dulcicalothrix</taxon>
    </lineage>
</organism>
<evidence type="ECO:0000313" key="2">
    <source>
        <dbReference type="EMBL" id="RUT09570.1"/>
    </source>
</evidence>
<dbReference type="Proteomes" id="UP000271624">
    <property type="component" value="Unassembled WGS sequence"/>
</dbReference>
<accession>A0A433VTX0</accession>
<evidence type="ECO:0000259" key="1">
    <source>
        <dbReference type="Pfam" id="PF24869"/>
    </source>
</evidence>
<reference evidence="2" key="1">
    <citation type="submission" date="2018-12" db="EMBL/GenBank/DDBJ databases">
        <authorList>
            <person name="Will S."/>
            <person name="Neumann-Schaal M."/>
            <person name="Henke P."/>
        </authorList>
    </citation>
    <scope>NUCLEOTIDE SEQUENCE</scope>
    <source>
        <strain evidence="2">PCC 7102</strain>
    </source>
</reference>
<dbReference type="InterPro" id="IPR056636">
    <property type="entry name" value="DUF7734"/>
</dbReference>
<dbReference type="RefSeq" id="WP_411675262.1">
    <property type="nucleotide sequence ID" value="NZ_RSCL01000001.1"/>
</dbReference>
<keyword evidence="3" id="KW-1185">Reference proteome</keyword>